<dbReference type="GeneID" id="92815526"/>
<reference evidence="2 3" key="1">
    <citation type="submission" date="2011-08" db="EMBL/GenBank/DDBJ databases">
        <title>The Genome Sequence of Alistipes indistinctus YIT 12060.</title>
        <authorList>
            <consortium name="The Broad Institute Genome Sequencing Platform"/>
            <person name="Earl A."/>
            <person name="Ward D."/>
            <person name="Feldgarden M."/>
            <person name="Gevers D."/>
            <person name="Morotomi M."/>
            <person name="Young S.K."/>
            <person name="Zeng Q."/>
            <person name="Gargeya S."/>
            <person name="Fitzgerald M."/>
            <person name="Haas B."/>
            <person name="Abouelleil A."/>
            <person name="Alvarado L."/>
            <person name="Arachchi H.M."/>
            <person name="Berlin A."/>
            <person name="Brown A."/>
            <person name="Chapman S.B."/>
            <person name="Chen Z."/>
            <person name="Dunbar C."/>
            <person name="Freedman E."/>
            <person name="Gearin G."/>
            <person name="Gellesch M."/>
            <person name="Goldberg J."/>
            <person name="Griggs A."/>
            <person name="Gujja S."/>
            <person name="Heiman D."/>
            <person name="Howarth C."/>
            <person name="Larson L."/>
            <person name="Lui A."/>
            <person name="MacDonald P.J.P."/>
            <person name="Montmayeur A."/>
            <person name="Murphy C."/>
            <person name="Neiman D."/>
            <person name="Pearson M."/>
            <person name="Priest M."/>
            <person name="Roberts A."/>
            <person name="Saif S."/>
            <person name="Shea T."/>
            <person name="Shenoy N."/>
            <person name="Sisk P."/>
            <person name="Stolte C."/>
            <person name="Sykes S."/>
            <person name="Wortman J."/>
            <person name="Nusbaum C."/>
            <person name="Birren B."/>
        </authorList>
    </citation>
    <scope>NUCLEOTIDE SEQUENCE [LARGE SCALE GENOMIC DNA]</scope>
    <source>
        <strain evidence="2 3">YIT 12060</strain>
    </source>
</reference>
<comment type="caution">
    <text evidence="2">The sequence shown here is derived from an EMBL/GenBank/DDBJ whole genome shotgun (WGS) entry which is preliminary data.</text>
</comment>
<accession>G5H9X2</accession>
<name>G5H9X2_9BACT</name>
<dbReference type="Proteomes" id="UP000006008">
    <property type="component" value="Unassembled WGS sequence"/>
</dbReference>
<evidence type="ECO:0000259" key="1">
    <source>
        <dbReference type="Pfam" id="PF12392"/>
    </source>
</evidence>
<evidence type="ECO:0000313" key="3">
    <source>
        <dbReference type="Proteomes" id="UP000006008"/>
    </source>
</evidence>
<sequence length="661" mass="73857">MSEMSSRKLRTIELLAPAKNYEQGRAAILCGADALYVGAPRFGARSAAGVPEEEIVRLCDLAHRFGAKVYVAMNTLLYEQELADAERIACRMWNAGADALIVQDMAFLRMELPPVELHASTQVCNTDPQRVRFLSEAGFTRVILERALSLGEIGRLSRAADVEIETFVHGAICVSYSGRCYMSRTMGPRSGNRGDCSQSCRLPYDLLDERMRPLERNRHLLSLQDMNATGQIEELIGAGVTSFKIEGRLKDENYVRNVVGWYRRKLDGILARRDDLRRASEGISTLEFEPNPAKSFSRGATAYFLGGVHGGVASFDTPKAFGEPLGKVIDVRRDSFRLPSRTALSAGDGICFVTVSGAPGGTNINRTDGEWVWPNRMDGIVPGMELYRNYDHLFVSAVGRSRLRRTIPVTASVRVGPSEAELALSDGRMQVTVARHGEFAPARQPDQALQALRTQLAKTGDTIYDVVSVEVDQDTVRFVPISLLNELRREAVARLDGMRLQTFPRRERRSEHREVLFPAEVLTGEENVVNSLAERFYREHGVTRIEPGYDLRRDFRDLSVMRMRYCLRREMGTCLKEHPAYKGKLYLRHEQHLYELQFDCTRCMMTVVYRGISPGSDPVAEEAATPVAGHGGAGVRIVPVAPSAVQVPGTRRMRRTGKKKR</sequence>
<dbReference type="PATRIC" id="fig|742725.3.peg.1524"/>
<keyword evidence="3" id="KW-1185">Reference proteome</keyword>
<dbReference type="PROSITE" id="PS01276">
    <property type="entry name" value="PEPTIDASE_U32"/>
    <property type="match status" value="1"/>
</dbReference>
<dbReference type="eggNOG" id="COG0826">
    <property type="taxonomic scope" value="Bacteria"/>
</dbReference>
<evidence type="ECO:0000313" key="2">
    <source>
        <dbReference type="EMBL" id="EHB91388.1"/>
    </source>
</evidence>
<gene>
    <name evidence="2" type="ORF">HMPREF9450_01437</name>
</gene>
<protein>
    <recommendedName>
        <fullName evidence="1">Peptidase U32 collagenase domain-containing protein</fullName>
    </recommendedName>
</protein>
<dbReference type="RefSeq" id="WP_009134243.1">
    <property type="nucleotide sequence ID" value="NZ_CP102250.1"/>
</dbReference>
<proteinExistence type="predicted"/>
<dbReference type="EMBL" id="ADLD01000013">
    <property type="protein sequence ID" value="EHB91388.1"/>
    <property type="molecule type" value="Genomic_DNA"/>
</dbReference>
<dbReference type="STRING" id="742725.HMPREF9450_01437"/>
<dbReference type="InterPro" id="IPR020988">
    <property type="entry name" value="Pept_U32_collagenase"/>
</dbReference>
<dbReference type="Pfam" id="PF12392">
    <property type="entry name" value="DUF3656"/>
    <property type="match status" value="1"/>
</dbReference>
<dbReference type="InterPro" id="IPR001539">
    <property type="entry name" value="Peptidase_U32"/>
</dbReference>
<dbReference type="InterPro" id="IPR051454">
    <property type="entry name" value="RNA/ubiquinone_mod_enzymes"/>
</dbReference>
<organism evidence="2 3">
    <name type="scientific">Alistipes indistinctus YIT 12060</name>
    <dbReference type="NCBI Taxonomy" id="742725"/>
    <lineage>
        <taxon>Bacteria</taxon>
        <taxon>Pseudomonadati</taxon>
        <taxon>Bacteroidota</taxon>
        <taxon>Bacteroidia</taxon>
        <taxon>Bacteroidales</taxon>
        <taxon>Rikenellaceae</taxon>
        <taxon>Alistipes</taxon>
    </lineage>
</organism>
<dbReference type="AlphaFoldDB" id="G5H9X2"/>
<feature type="domain" description="Peptidase U32 collagenase" evidence="1">
    <location>
        <begin position="386"/>
        <end position="499"/>
    </location>
</feature>
<dbReference type="PANTHER" id="PTHR30217:SF10">
    <property type="entry name" value="23S RRNA 5-HYDROXYCYTIDINE C2501 SYNTHASE"/>
    <property type="match status" value="1"/>
</dbReference>
<dbReference type="PANTHER" id="PTHR30217">
    <property type="entry name" value="PEPTIDASE U32 FAMILY"/>
    <property type="match status" value="1"/>
</dbReference>
<dbReference type="Pfam" id="PF01136">
    <property type="entry name" value="Peptidase_U32"/>
    <property type="match status" value="1"/>
</dbReference>
<dbReference type="HOGENOM" id="CLU_011540_5_0_10"/>